<name>A0A1H5SK40_9BACT</name>
<feature type="transmembrane region" description="Helical" evidence="9">
    <location>
        <begin position="133"/>
        <end position="155"/>
    </location>
</feature>
<evidence type="ECO:0000256" key="9">
    <source>
        <dbReference type="SAM" id="Phobius"/>
    </source>
</evidence>
<keyword evidence="6" id="KW-0201">Cytochrome c-type biogenesis</keyword>
<dbReference type="PRINTS" id="PR01386">
    <property type="entry name" value="CCMCBIOGNSIS"/>
</dbReference>
<evidence type="ECO:0000256" key="1">
    <source>
        <dbReference type="ARBA" id="ARBA00002442"/>
    </source>
</evidence>
<evidence type="ECO:0000256" key="3">
    <source>
        <dbReference type="ARBA" id="ARBA00005840"/>
    </source>
</evidence>
<keyword evidence="12" id="KW-1185">Reference proteome</keyword>
<evidence type="ECO:0000313" key="12">
    <source>
        <dbReference type="Proteomes" id="UP000236728"/>
    </source>
</evidence>
<dbReference type="PANTHER" id="PTHR30071">
    <property type="entry name" value="HEME EXPORTER PROTEIN C"/>
    <property type="match status" value="1"/>
</dbReference>
<dbReference type="InterPro" id="IPR003557">
    <property type="entry name" value="Cyt_c_biogenesis_CcmC"/>
</dbReference>
<reference evidence="11 12" key="1">
    <citation type="submission" date="2016-10" db="EMBL/GenBank/DDBJ databases">
        <authorList>
            <person name="de Groot N.N."/>
        </authorList>
    </citation>
    <scope>NUCLEOTIDE SEQUENCE [LARGE SCALE GENOMIC DNA]</scope>
    <source>
        <strain evidence="11 12">DSM 22489</strain>
    </source>
</reference>
<gene>
    <name evidence="11" type="ORF">SAMN05421819_0240</name>
</gene>
<dbReference type="InterPro" id="IPR045062">
    <property type="entry name" value="Cyt_c_biogenesis_CcsA/CcmC"/>
</dbReference>
<evidence type="ECO:0000256" key="7">
    <source>
        <dbReference type="ARBA" id="ARBA00022989"/>
    </source>
</evidence>
<dbReference type="PANTHER" id="PTHR30071:SF1">
    <property type="entry name" value="CYTOCHROME B_B6 PROTEIN-RELATED"/>
    <property type="match status" value="1"/>
</dbReference>
<evidence type="ECO:0000256" key="6">
    <source>
        <dbReference type="ARBA" id="ARBA00022748"/>
    </source>
</evidence>
<dbReference type="GO" id="GO:0017004">
    <property type="term" value="P:cytochrome complex assembly"/>
    <property type="evidence" value="ECO:0007669"/>
    <property type="project" value="UniProtKB-KW"/>
</dbReference>
<dbReference type="AlphaFoldDB" id="A0A1H5SK40"/>
<comment type="function">
    <text evidence="1">Required for the export of heme to the periplasm for the biogenesis of c-type cytochromes.</text>
</comment>
<protein>
    <recommendedName>
        <fullName evidence="4">Heme exporter protein C</fullName>
    </recommendedName>
</protein>
<feature type="domain" description="Cytochrome c assembly protein" evidence="10">
    <location>
        <begin position="7"/>
        <end position="156"/>
    </location>
</feature>
<feature type="transmembrane region" description="Helical" evidence="9">
    <location>
        <begin position="67"/>
        <end position="91"/>
    </location>
</feature>
<comment type="similarity">
    <text evidence="3">Belongs to the CcmC/CycZ/HelC family.</text>
</comment>
<dbReference type="Proteomes" id="UP000236728">
    <property type="component" value="Unassembled WGS sequence"/>
</dbReference>
<sequence length="225" mass="25371">MLVMAYGFYQAMIAPKEATMGNLYRVFFYHFPHTILSFIFPYINCGASLLFLFWRQSKPELAAKADAMAVAAAEITVVYSTVGLATGMLWGRAAWGIWWAWDARLTTYLLLWLLYVSYMLLRSFASGGQTAMVASVLGVFAAIDVPICYMSIHWWRTQHPAPVFGGSSDSGIDKSMVPAVLWNVAAFLMWGIFILGWRYALERRRQHQDTLATEAMLRGEPVLEA</sequence>
<dbReference type="Pfam" id="PF01578">
    <property type="entry name" value="Cytochrom_C_asm"/>
    <property type="match status" value="1"/>
</dbReference>
<dbReference type="GO" id="GO:0020037">
    <property type="term" value="F:heme binding"/>
    <property type="evidence" value="ECO:0007669"/>
    <property type="project" value="InterPro"/>
</dbReference>
<evidence type="ECO:0000313" key="11">
    <source>
        <dbReference type="EMBL" id="SEF50956.1"/>
    </source>
</evidence>
<keyword evidence="8 9" id="KW-0472">Membrane</keyword>
<dbReference type="GO" id="GO:0015232">
    <property type="term" value="F:heme transmembrane transporter activity"/>
    <property type="evidence" value="ECO:0007669"/>
    <property type="project" value="InterPro"/>
</dbReference>
<evidence type="ECO:0000259" key="10">
    <source>
        <dbReference type="Pfam" id="PF01578"/>
    </source>
</evidence>
<organism evidence="11 12">
    <name type="scientific">Bryocella elongata</name>
    <dbReference type="NCBI Taxonomy" id="863522"/>
    <lineage>
        <taxon>Bacteria</taxon>
        <taxon>Pseudomonadati</taxon>
        <taxon>Acidobacteriota</taxon>
        <taxon>Terriglobia</taxon>
        <taxon>Terriglobales</taxon>
        <taxon>Acidobacteriaceae</taxon>
        <taxon>Bryocella</taxon>
    </lineage>
</organism>
<proteinExistence type="inferred from homology"/>
<dbReference type="InterPro" id="IPR002541">
    <property type="entry name" value="Cyt_c_assembly"/>
</dbReference>
<accession>A0A1H5SK40</accession>
<evidence type="ECO:0000256" key="4">
    <source>
        <dbReference type="ARBA" id="ARBA00016463"/>
    </source>
</evidence>
<dbReference type="GO" id="GO:0005886">
    <property type="term" value="C:plasma membrane"/>
    <property type="evidence" value="ECO:0007669"/>
    <property type="project" value="TreeGrafter"/>
</dbReference>
<feature type="transmembrane region" description="Helical" evidence="9">
    <location>
        <begin position="103"/>
        <end position="121"/>
    </location>
</feature>
<keyword evidence="7 9" id="KW-1133">Transmembrane helix</keyword>
<feature type="transmembrane region" description="Helical" evidence="9">
    <location>
        <begin position="35"/>
        <end position="55"/>
    </location>
</feature>
<comment type="subcellular location">
    <subcellularLocation>
        <location evidence="2">Membrane</location>
        <topology evidence="2">Multi-pass membrane protein</topology>
    </subcellularLocation>
</comment>
<dbReference type="EMBL" id="FNVA01000001">
    <property type="protein sequence ID" value="SEF50956.1"/>
    <property type="molecule type" value="Genomic_DNA"/>
</dbReference>
<feature type="transmembrane region" description="Helical" evidence="9">
    <location>
        <begin position="175"/>
        <end position="197"/>
    </location>
</feature>
<evidence type="ECO:0000256" key="2">
    <source>
        <dbReference type="ARBA" id="ARBA00004141"/>
    </source>
</evidence>
<evidence type="ECO:0000256" key="8">
    <source>
        <dbReference type="ARBA" id="ARBA00023136"/>
    </source>
</evidence>
<dbReference type="OrthoDB" id="9814290at2"/>
<evidence type="ECO:0000256" key="5">
    <source>
        <dbReference type="ARBA" id="ARBA00022692"/>
    </source>
</evidence>
<keyword evidence="5 9" id="KW-0812">Transmembrane</keyword>